<evidence type="ECO:0000313" key="3">
    <source>
        <dbReference type="EMBL" id="KAG9915784.1"/>
    </source>
</evidence>
<protein>
    <submittedName>
        <fullName evidence="3">Uncharacterized protein</fullName>
    </submittedName>
</protein>
<sequence length="107" mass="11991">MISSRVFASALRAQAPALQAVKARPAARIFQQTRGFKNTPKFREPIPKEEHSAHTISQRIRTLKKIPPELIPIGIVLAVAVGFAAYSLIRKLFTDSTLRLYRSRGHN</sequence>
<evidence type="ECO:0000313" key="2">
    <source>
        <dbReference type="EMBL" id="KAG9915781.1"/>
    </source>
</evidence>
<dbReference type="Pfam" id="PF06522">
    <property type="entry name" value="B12D"/>
    <property type="match status" value="1"/>
</dbReference>
<gene>
    <name evidence="3" type="ORF">KCU98_g22986</name>
    <name evidence="2" type="ORF">KCU98_g22989</name>
</gene>
<keyword evidence="1" id="KW-0812">Transmembrane</keyword>
<organism evidence="3 4">
    <name type="scientific">Aureobasidium melanogenum</name>
    <name type="common">Aureobasidium pullulans var. melanogenum</name>
    <dbReference type="NCBI Taxonomy" id="46634"/>
    <lineage>
        <taxon>Eukaryota</taxon>
        <taxon>Fungi</taxon>
        <taxon>Dikarya</taxon>
        <taxon>Ascomycota</taxon>
        <taxon>Pezizomycotina</taxon>
        <taxon>Dothideomycetes</taxon>
        <taxon>Dothideomycetidae</taxon>
        <taxon>Dothideales</taxon>
        <taxon>Saccotheciaceae</taxon>
        <taxon>Aureobasidium</taxon>
    </lineage>
</organism>
<evidence type="ECO:0000256" key="1">
    <source>
        <dbReference type="SAM" id="Phobius"/>
    </source>
</evidence>
<dbReference type="EMBL" id="JAHFXS010009457">
    <property type="protein sequence ID" value="KAG9915784.1"/>
    <property type="molecule type" value="Genomic_DNA"/>
</dbReference>
<accession>A0A9P8JH08</accession>
<evidence type="ECO:0000313" key="4">
    <source>
        <dbReference type="Proteomes" id="UP000729357"/>
    </source>
</evidence>
<dbReference type="AlphaFoldDB" id="A0A9P8JH08"/>
<dbReference type="EMBL" id="JAHFXS010009461">
    <property type="protein sequence ID" value="KAG9915781.1"/>
    <property type="molecule type" value="Genomic_DNA"/>
</dbReference>
<feature type="transmembrane region" description="Helical" evidence="1">
    <location>
        <begin position="70"/>
        <end position="89"/>
    </location>
</feature>
<feature type="non-terminal residue" evidence="3">
    <location>
        <position position="1"/>
    </location>
</feature>
<dbReference type="Proteomes" id="UP000729357">
    <property type="component" value="Unassembled WGS sequence"/>
</dbReference>
<proteinExistence type="predicted"/>
<dbReference type="InterPro" id="IPR010530">
    <property type="entry name" value="B12D"/>
</dbReference>
<keyword evidence="1" id="KW-1133">Transmembrane helix</keyword>
<reference evidence="3" key="2">
    <citation type="submission" date="2021-08" db="EMBL/GenBank/DDBJ databases">
        <authorList>
            <person name="Gostincar C."/>
            <person name="Sun X."/>
            <person name="Song Z."/>
            <person name="Gunde-Cimerman N."/>
        </authorList>
    </citation>
    <scope>NUCLEOTIDE SEQUENCE</scope>
    <source>
        <strain evidence="3">EXF-9298</strain>
    </source>
</reference>
<keyword evidence="1" id="KW-0472">Membrane</keyword>
<name>A0A9P8JH08_AURME</name>
<keyword evidence="4" id="KW-1185">Reference proteome</keyword>
<comment type="caution">
    <text evidence="3">The sequence shown here is derived from an EMBL/GenBank/DDBJ whole genome shotgun (WGS) entry which is preliminary data.</text>
</comment>
<reference evidence="3" key="1">
    <citation type="journal article" date="2021" name="J Fungi (Basel)">
        <title>Virulence traits and population genomics of the black yeast Aureobasidium melanogenum.</title>
        <authorList>
            <person name="Cernosa A."/>
            <person name="Sun X."/>
            <person name="Gostincar C."/>
            <person name="Fang C."/>
            <person name="Gunde-Cimerman N."/>
            <person name="Song Z."/>
        </authorList>
    </citation>
    <scope>NUCLEOTIDE SEQUENCE</scope>
    <source>
        <strain evidence="3">EXF-9298</strain>
    </source>
</reference>